<evidence type="ECO:0000313" key="3">
    <source>
        <dbReference type="Proteomes" id="UP001642501"/>
    </source>
</evidence>
<dbReference type="Proteomes" id="UP001642501">
    <property type="component" value="Unassembled WGS sequence"/>
</dbReference>
<name>A0ABP0DUE3_9PEZI</name>
<gene>
    <name evidence="2" type="ORF">SEPCBS57363_004339</name>
</gene>
<protein>
    <submittedName>
        <fullName evidence="2">Uncharacterized protein</fullName>
    </submittedName>
</protein>
<feature type="region of interest" description="Disordered" evidence="1">
    <location>
        <begin position="1"/>
        <end position="29"/>
    </location>
</feature>
<dbReference type="EMBL" id="CAWUOM010000079">
    <property type="protein sequence ID" value="CAK7270897.1"/>
    <property type="molecule type" value="Genomic_DNA"/>
</dbReference>
<comment type="caution">
    <text evidence="2">The sequence shown here is derived from an EMBL/GenBank/DDBJ whole genome shotgun (WGS) entry which is preliminary data.</text>
</comment>
<proteinExistence type="predicted"/>
<evidence type="ECO:0000313" key="2">
    <source>
        <dbReference type="EMBL" id="CAK7270897.1"/>
    </source>
</evidence>
<evidence type="ECO:0000256" key="1">
    <source>
        <dbReference type="SAM" id="MobiDB-lite"/>
    </source>
</evidence>
<keyword evidence="3" id="KW-1185">Reference proteome</keyword>
<organism evidence="2 3">
    <name type="scientific">Sporothrix epigloea</name>
    <dbReference type="NCBI Taxonomy" id="1892477"/>
    <lineage>
        <taxon>Eukaryota</taxon>
        <taxon>Fungi</taxon>
        <taxon>Dikarya</taxon>
        <taxon>Ascomycota</taxon>
        <taxon>Pezizomycotina</taxon>
        <taxon>Sordariomycetes</taxon>
        <taxon>Sordariomycetidae</taxon>
        <taxon>Ophiostomatales</taxon>
        <taxon>Ophiostomataceae</taxon>
        <taxon>Sporothrix</taxon>
    </lineage>
</organism>
<reference evidence="2 3" key="1">
    <citation type="submission" date="2024-01" db="EMBL/GenBank/DDBJ databases">
        <authorList>
            <person name="Allen C."/>
            <person name="Tagirdzhanova G."/>
        </authorList>
    </citation>
    <scope>NUCLEOTIDE SEQUENCE [LARGE SCALE GENOMIC DNA]</scope>
    <source>
        <strain evidence="2 3">CBS 573.63</strain>
    </source>
</reference>
<sequence length="198" mass="21975">MASPLPTSPEKCKESDKSTPSNIEETDGVNVDALLPLLEPPGDFEAWAYYWALPSQPKLLGRTSSGTVPWWRLSEPHKEPYEDLDEDPISEPENDSVLRPIGPHAIKECWQVSTSRRVCAALKGLPWDSVDLLRIGRASLTPRERPVVVWVGVSPKAIAEIEAPWDLIASKLRAVRAALDADNLTDVECEIRTSEISR</sequence>
<accession>A0ABP0DUE3</accession>